<feature type="transmembrane region" description="Helical" evidence="1">
    <location>
        <begin position="63"/>
        <end position="85"/>
    </location>
</feature>
<reference evidence="2 3" key="1">
    <citation type="submission" date="2016-11" db="EMBL/GenBank/DDBJ databases">
        <authorList>
            <person name="Jaros S."/>
            <person name="Januszkiewicz K."/>
            <person name="Wedrychowicz H."/>
        </authorList>
    </citation>
    <scope>NUCLEOTIDE SEQUENCE [LARGE SCALE GENOMIC DNA]</scope>
    <source>
        <strain evidence="2 3">GAS138</strain>
    </source>
</reference>
<protein>
    <recommendedName>
        <fullName evidence="4">SMODS and SLOG-associating 2TM effector domain-containing protein</fullName>
    </recommendedName>
</protein>
<keyword evidence="1" id="KW-1133">Transmembrane helix</keyword>
<evidence type="ECO:0000313" key="2">
    <source>
        <dbReference type="EMBL" id="SHH90348.1"/>
    </source>
</evidence>
<feature type="transmembrane region" description="Helical" evidence="1">
    <location>
        <begin position="139"/>
        <end position="159"/>
    </location>
</feature>
<dbReference type="AlphaFoldDB" id="A0A1M5WSB1"/>
<proteinExistence type="predicted"/>
<name>A0A1M5WSB1_9BRAD</name>
<evidence type="ECO:0000256" key="1">
    <source>
        <dbReference type="SAM" id="Phobius"/>
    </source>
</evidence>
<organism evidence="2 3">
    <name type="scientific">Bradyrhizobium erythrophlei</name>
    <dbReference type="NCBI Taxonomy" id="1437360"/>
    <lineage>
        <taxon>Bacteria</taxon>
        <taxon>Pseudomonadati</taxon>
        <taxon>Pseudomonadota</taxon>
        <taxon>Alphaproteobacteria</taxon>
        <taxon>Hyphomicrobiales</taxon>
        <taxon>Nitrobacteraceae</taxon>
        <taxon>Bradyrhizobium</taxon>
    </lineage>
</organism>
<evidence type="ECO:0008006" key="4">
    <source>
        <dbReference type="Google" id="ProtNLM"/>
    </source>
</evidence>
<dbReference type="EMBL" id="LT670817">
    <property type="protein sequence ID" value="SHH90348.1"/>
    <property type="molecule type" value="Genomic_DNA"/>
</dbReference>
<keyword evidence="1" id="KW-0472">Membrane</keyword>
<accession>A0A1M5WSB1</accession>
<gene>
    <name evidence="2" type="ORF">SAMN05443248_6761</name>
</gene>
<dbReference type="Proteomes" id="UP000189796">
    <property type="component" value="Chromosome I"/>
</dbReference>
<evidence type="ECO:0000313" key="3">
    <source>
        <dbReference type="Proteomes" id="UP000189796"/>
    </source>
</evidence>
<keyword evidence="1" id="KW-0812">Transmembrane</keyword>
<sequence length="172" mass="19299">MAHMIKSHFTSSSGHRAALFKIEPSRLVDLIISKQTQYYTLWAVYTAVQFAAGNYGSNQRLPLSAGLAVLVGVWTFNLGHLGFVLRCVEQINKLSRALTAALQGRPQQYRDELAHAFEDMREGGLFWEFRKQKGERRSYLMNTSVHLIIDICASVALLTRVQGIWPVAMGGD</sequence>